<evidence type="ECO:0000256" key="5">
    <source>
        <dbReference type="ARBA" id="ARBA00022833"/>
    </source>
</evidence>
<comment type="caution">
    <text evidence="9">The sequence shown here is derived from an EMBL/GenBank/DDBJ whole genome shotgun (WGS) entry which is preliminary data.</text>
</comment>
<dbReference type="InterPro" id="IPR036236">
    <property type="entry name" value="Znf_C2H2_sf"/>
</dbReference>
<keyword evidence="2" id="KW-0479">Metal-binding</keyword>
<keyword evidence="10" id="KW-1185">Reference proteome</keyword>
<evidence type="ECO:0000259" key="8">
    <source>
        <dbReference type="PROSITE" id="PS50157"/>
    </source>
</evidence>
<protein>
    <recommendedName>
        <fullName evidence="8">C2H2-type domain-containing protein</fullName>
    </recommendedName>
</protein>
<dbReference type="GO" id="GO:0000981">
    <property type="term" value="F:DNA-binding transcription factor activity, RNA polymerase II-specific"/>
    <property type="evidence" value="ECO:0007669"/>
    <property type="project" value="TreeGrafter"/>
</dbReference>
<dbReference type="GO" id="GO:0008270">
    <property type="term" value="F:zinc ion binding"/>
    <property type="evidence" value="ECO:0007669"/>
    <property type="project" value="UniProtKB-KW"/>
</dbReference>
<gene>
    <name evidence="9" type="ORF">NQ314_017782</name>
</gene>
<proteinExistence type="predicted"/>
<evidence type="ECO:0000256" key="7">
    <source>
        <dbReference type="PROSITE-ProRule" id="PRU00042"/>
    </source>
</evidence>
<dbReference type="InterPro" id="IPR013087">
    <property type="entry name" value="Znf_C2H2_type"/>
</dbReference>
<dbReference type="PANTHER" id="PTHR24394">
    <property type="entry name" value="ZINC FINGER PROTEIN"/>
    <property type="match status" value="1"/>
</dbReference>
<feature type="domain" description="C2H2-type" evidence="8">
    <location>
        <begin position="167"/>
        <end position="194"/>
    </location>
</feature>
<keyword evidence="3" id="KW-0677">Repeat</keyword>
<dbReference type="FunFam" id="3.30.160.60:FF:000145">
    <property type="entry name" value="Zinc finger protein 574"/>
    <property type="match status" value="1"/>
</dbReference>
<dbReference type="PANTHER" id="PTHR24394:SF29">
    <property type="entry name" value="MYONEURIN"/>
    <property type="match status" value="1"/>
</dbReference>
<dbReference type="SUPFAM" id="SSF57667">
    <property type="entry name" value="beta-beta-alpha zinc fingers"/>
    <property type="match status" value="2"/>
</dbReference>
<evidence type="ECO:0000313" key="9">
    <source>
        <dbReference type="EMBL" id="KAJ8929524.1"/>
    </source>
</evidence>
<dbReference type="FunFam" id="3.30.160.60:FF:000671">
    <property type="entry name" value="Zinc finger protein 26"/>
    <property type="match status" value="1"/>
</dbReference>
<evidence type="ECO:0000256" key="3">
    <source>
        <dbReference type="ARBA" id="ARBA00022737"/>
    </source>
</evidence>
<evidence type="ECO:0000256" key="1">
    <source>
        <dbReference type="ARBA" id="ARBA00004123"/>
    </source>
</evidence>
<dbReference type="Gene3D" id="3.30.160.60">
    <property type="entry name" value="Classic Zinc Finger"/>
    <property type="match status" value="2"/>
</dbReference>
<dbReference type="EMBL" id="JANEYF010004975">
    <property type="protein sequence ID" value="KAJ8929524.1"/>
    <property type="molecule type" value="Genomic_DNA"/>
</dbReference>
<dbReference type="PROSITE" id="PS00028">
    <property type="entry name" value="ZINC_FINGER_C2H2_1"/>
    <property type="match status" value="2"/>
</dbReference>
<dbReference type="PROSITE" id="PS50157">
    <property type="entry name" value="ZINC_FINGER_C2H2_2"/>
    <property type="match status" value="3"/>
</dbReference>
<evidence type="ECO:0000256" key="2">
    <source>
        <dbReference type="ARBA" id="ARBA00022723"/>
    </source>
</evidence>
<evidence type="ECO:0000256" key="6">
    <source>
        <dbReference type="ARBA" id="ARBA00023242"/>
    </source>
</evidence>
<dbReference type="Proteomes" id="UP001162156">
    <property type="component" value="Unassembled WGS sequence"/>
</dbReference>
<accession>A0AAV8WSX9</accession>
<dbReference type="SMART" id="SM00355">
    <property type="entry name" value="ZnF_C2H2"/>
    <property type="match status" value="3"/>
</dbReference>
<dbReference type="Pfam" id="PF00096">
    <property type="entry name" value="zf-C2H2"/>
    <property type="match status" value="3"/>
</dbReference>
<reference evidence="9" key="1">
    <citation type="journal article" date="2023" name="Insect Mol. Biol.">
        <title>Genome sequencing provides insights into the evolution of gene families encoding plant cell wall-degrading enzymes in longhorned beetles.</title>
        <authorList>
            <person name="Shin N.R."/>
            <person name="Okamura Y."/>
            <person name="Kirsch R."/>
            <person name="Pauchet Y."/>
        </authorList>
    </citation>
    <scope>NUCLEOTIDE SEQUENCE</scope>
    <source>
        <strain evidence="9">RBIC_L_NR</strain>
    </source>
</reference>
<keyword evidence="5" id="KW-0862">Zinc</keyword>
<name>A0AAV8WSX9_9CUCU</name>
<keyword evidence="4 7" id="KW-0863">Zinc-finger</keyword>
<dbReference type="GO" id="GO:0005634">
    <property type="term" value="C:nucleus"/>
    <property type="evidence" value="ECO:0007669"/>
    <property type="project" value="UniProtKB-SubCell"/>
</dbReference>
<evidence type="ECO:0000256" key="4">
    <source>
        <dbReference type="ARBA" id="ARBA00022771"/>
    </source>
</evidence>
<evidence type="ECO:0000313" key="10">
    <source>
        <dbReference type="Proteomes" id="UP001162156"/>
    </source>
</evidence>
<feature type="domain" description="C2H2-type" evidence="8">
    <location>
        <begin position="223"/>
        <end position="245"/>
    </location>
</feature>
<keyword evidence="6" id="KW-0539">Nucleus</keyword>
<dbReference type="AlphaFoldDB" id="A0AAV8WSX9"/>
<organism evidence="9 10">
    <name type="scientific">Rhamnusium bicolor</name>
    <dbReference type="NCBI Taxonomy" id="1586634"/>
    <lineage>
        <taxon>Eukaryota</taxon>
        <taxon>Metazoa</taxon>
        <taxon>Ecdysozoa</taxon>
        <taxon>Arthropoda</taxon>
        <taxon>Hexapoda</taxon>
        <taxon>Insecta</taxon>
        <taxon>Pterygota</taxon>
        <taxon>Neoptera</taxon>
        <taxon>Endopterygota</taxon>
        <taxon>Coleoptera</taxon>
        <taxon>Polyphaga</taxon>
        <taxon>Cucujiformia</taxon>
        <taxon>Chrysomeloidea</taxon>
        <taxon>Cerambycidae</taxon>
        <taxon>Lepturinae</taxon>
        <taxon>Rhagiini</taxon>
        <taxon>Rhamnusium</taxon>
    </lineage>
</organism>
<comment type="subcellular location">
    <subcellularLocation>
        <location evidence="1">Nucleus</location>
    </subcellularLocation>
</comment>
<sequence length="279" mass="33310">MVILEDDRCHFICIDCLDKLNNWYDFNQQVVKSFKIGHWLIQQKLDRENQEKEYNIRQEMSYMNNTFEGDKDQTCTPNFLSNVITTYINETDIPSVDNTYQEHLDDVANSDLILSEVSENEFETNTKDIKDTINNINLEDFSQKQCEFKFSSEVTITDEKGYKQKHFECVKCGKQFKRVQTLNDHIKRHYNSRNFACSVCGKTFYKQFNVTEHMRIHTGERPFRCEFCSKTFTRALLLRNHIKKVCQCQYIYIFFFNELSLLIDFFGCNCNFYILGTYQ</sequence>
<feature type="domain" description="C2H2-type" evidence="8">
    <location>
        <begin position="195"/>
        <end position="222"/>
    </location>
</feature>